<name>A0ACC2VF02_9TREE</name>
<organism evidence="1 2">
    <name type="scientific">Naganishia friedmannii</name>
    <dbReference type="NCBI Taxonomy" id="89922"/>
    <lineage>
        <taxon>Eukaryota</taxon>
        <taxon>Fungi</taxon>
        <taxon>Dikarya</taxon>
        <taxon>Basidiomycota</taxon>
        <taxon>Agaricomycotina</taxon>
        <taxon>Tremellomycetes</taxon>
        <taxon>Filobasidiales</taxon>
        <taxon>Filobasidiaceae</taxon>
        <taxon>Naganishia</taxon>
    </lineage>
</organism>
<sequence>MPPNQQIVKDWLARVLVPYPSSGDLTREVLDALAQYPTLQVKTDAYTYDSGQTHLLLQLHGTIPISYRSAIYHIPLGIFFPVEYPRRAPMVYVQPTREMAVRRSDEVEPGGRVVGGLVGEWGRKGEAPLQRASQPTSAFEIRGRRATDGRG</sequence>
<comment type="caution">
    <text evidence="1">The sequence shown here is derived from an EMBL/GenBank/DDBJ whole genome shotgun (WGS) entry which is preliminary data.</text>
</comment>
<evidence type="ECO:0000313" key="2">
    <source>
        <dbReference type="Proteomes" id="UP001227268"/>
    </source>
</evidence>
<accession>A0ACC2VF02</accession>
<gene>
    <name evidence="1" type="ORF">QFC21_004811</name>
</gene>
<dbReference type="Proteomes" id="UP001227268">
    <property type="component" value="Unassembled WGS sequence"/>
</dbReference>
<evidence type="ECO:0000313" key="1">
    <source>
        <dbReference type="EMBL" id="KAJ9097142.1"/>
    </source>
</evidence>
<protein>
    <submittedName>
        <fullName evidence="1">Uncharacterized protein</fullName>
    </submittedName>
</protein>
<keyword evidence="2" id="KW-1185">Reference proteome</keyword>
<proteinExistence type="predicted"/>
<dbReference type="EMBL" id="JASBWT010000017">
    <property type="protein sequence ID" value="KAJ9097142.1"/>
    <property type="molecule type" value="Genomic_DNA"/>
</dbReference>
<reference evidence="1" key="1">
    <citation type="submission" date="2023-04" db="EMBL/GenBank/DDBJ databases">
        <title>Draft Genome sequencing of Naganishia species isolated from polar environments using Oxford Nanopore Technology.</title>
        <authorList>
            <person name="Leo P."/>
            <person name="Venkateswaran K."/>
        </authorList>
    </citation>
    <scope>NUCLEOTIDE SEQUENCE</scope>
    <source>
        <strain evidence="1">MNA-CCFEE 5423</strain>
    </source>
</reference>